<evidence type="ECO:0000313" key="2">
    <source>
        <dbReference type="Proteomes" id="UP000612585"/>
    </source>
</evidence>
<evidence type="ECO:0000313" key="1">
    <source>
        <dbReference type="EMBL" id="GIJ56274.1"/>
    </source>
</evidence>
<dbReference type="Proteomes" id="UP000612585">
    <property type="component" value="Unassembled WGS sequence"/>
</dbReference>
<sequence length="85" mass="9170">MEEPVHRTVAAGGQNVGRERRCRAGRCWAGRCGIVAGLGRLSTLRIIAAVNHHRTVSIPDASTAVVLRTRYRAEGKIDSVAYGLT</sequence>
<organism evidence="1 2">
    <name type="scientific">Virgisporangium aurantiacum</name>
    <dbReference type="NCBI Taxonomy" id="175570"/>
    <lineage>
        <taxon>Bacteria</taxon>
        <taxon>Bacillati</taxon>
        <taxon>Actinomycetota</taxon>
        <taxon>Actinomycetes</taxon>
        <taxon>Micromonosporales</taxon>
        <taxon>Micromonosporaceae</taxon>
        <taxon>Virgisporangium</taxon>
    </lineage>
</organism>
<proteinExistence type="predicted"/>
<accession>A0A8J4DZT4</accession>
<keyword evidence="2" id="KW-1185">Reference proteome</keyword>
<dbReference type="AlphaFoldDB" id="A0A8J4DZT4"/>
<comment type="caution">
    <text evidence="1">The sequence shown here is derived from an EMBL/GenBank/DDBJ whole genome shotgun (WGS) entry which is preliminary data.</text>
</comment>
<reference evidence="1" key="1">
    <citation type="submission" date="2021-01" db="EMBL/GenBank/DDBJ databases">
        <title>Whole genome shotgun sequence of Virgisporangium aurantiacum NBRC 16421.</title>
        <authorList>
            <person name="Komaki H."/>
            <person name="Tamura T."/>
        </authorList>
    </citation>
    <scope>NUCLEOTIDE SEQUENCE</scope>
    <source>
        <strain evidence="1">NBRC 16421</strain>
    </source>
</reference>
<protein>
    <submittedName>
        <fullName evidence="1">Uncharacterized protein</fullName>
    </submittedName>
</protein>
<name>A0A8J4DZT4_9ACTN</name>
<gene>
    <name evidence="1" type="ORF">Vau01_037900</name>
</gene>
<dbReference type="EMBL" id="BOPG01000024">
    <property type="protein sequence ID" value="GIJ56274.1"/>
    <property type="molecule type" value="Genomic_DNA"/>
</dbReference>